<dbReference type="Proteomes" id="UP001221217">
    <property type="component" value="Unassembled WGS sequence"/>
</dbReference>
<feature type="transmembrane region" description="Helical" evidence="9">
    <location>
        <begin position="12"/>
        <end position="36"/>
    </location>
</feature>
<dbReference type="PANTHER" id="PTHR35011">
    <property type="entry name" value="2,3-DIKETO-L-GULONATE TRAP TRANSPORTER SMALL PERMEASE PROTEIN YIAM"/>
    <property type="match status" value="1"/>
</dbReference>
<dbReference type="GO" id="GO:0005886">
    <property type="term" value="C:plasma membrane"/>
    <property type="evidence" value="ECO:0007669"/>
    <property type="project" value="UniProtKB-SubCell"/>
</dbReference>
<evidence type="ECO:0000313" key="12">
    <source>
        <dbReference type="Proteomes" id="UP001221217"/>
    </source>
</evidence>
<evidence type="ECO:0000256" key="8">
    <source>
        <dbReference type="ARBA" id="ARBA00038436"/>
    </source>
</evidence>
<keyword evidence="3" id="KW-1003">Cell membrane</keyword>
<feature type="transmembrane region" description="Helical" evidence="9">
    <location>
        <begin position="48"/>
        <end position="66"/>
    </location>
</feature>
<comment type="caution">
    <text evidence="11">The sequence shown here is derived from an EMBL/GenBank/DDBJ whole genome shotgun (WGS) entry which is preliminary data.</text>
</comment>
<dbReference type="AlphaFoldDB" id="A0AAJ1MJM2"/>
<evidence type="ECO:0000256" key="6">
    <source>
        <dbReference type="ARBA" id="ARBA00022989"/>
    </source>
</evidence>
<keyword evidence="5 9" id="KW-0812">Transmembrane</keyword>
<dbReference type="EMBL" id="JAQQAL010000016">
    <property type="protein sequence ID" value="MDC7226667.1"/>
    <property type="molecule type" value="Genomic_DNA"/>
</dbReference>
<proteinExistence type="inferred from homology"/>
<reference evidence="11 12" key="1">
    <citation type="submission" date="2022-12" db="EMBL/GenBank/DDBJ databases">
        <title>Metagenome assembled genome from gulf of manar.</title>
        <authorList>
            <person name="Kohli P."/>
            <person name="Pk S."/>
            <person name="Venkata Ramana C."/>
            <person name="Sasikala C."/>
        </authorList>
    </citation>
    <scope>NUCLEOTIDE SEQUENCE [LARGE SCALE GENOMIC DNA]</scope>
    <source>
        <strain evidence="11">JB008</strain>
    </source>
</reference>
<evidence type="ECO:0000256" key="5">
    <source>
        <dbReference type="ARBA" id="ARBA00022692"/>
    </source>
</evidence>
<keyword evidence="4" id="KW-0997">Cell inner membrane</keyword>
<evidence type="ECO:0000256" key="9">
    <source>
        <dbReference type="SAM" id="Phobius"/>
    </source>
</evidence>
<protein>
    <submittedName>
        <fullName evidence="11">TRAP transporter small permease</fullName>
    </submittedName>
</protein>
<dbReference type="InterPro" id="IPR055348">
    <property type="entry name" value="DctQ"/>
</dbReference>
<evidence type="ECO:0000256" key="7">
    <source>
        <dbReference type="ARBA" id="ARBA00023136"/>
    </source>
</evidence>
<evidence type="ECO:0000259" key="10">
    <source>
        <dbReference type="Pfam" id="PF04290"/>
    </source>
</evidence>
<dbReference type="Pfam" id="PF04290">
    <property type="entry name" value="DctQ"/>
    <property type="match status" value="1"/>
</dbReference>
<evidence type="ECO:0000256" key="2">
    <source>
        <dbReference type="ARBA" id="ARBA00022448"/>
    </source>
</evidence>
<evidence type="ECO:0000256" key="3">
    <source>
        <dbReference type="ARBA" id="ARBA00022475"/>
    </source>
</evidence>
<comment type="subcellular location">
    <subcellularLocation>
        <location evidence="1">Cell inner membrane</location>
        <topology evidence="1">Multi-pass membrane protein</topology>
    </subcellularLocation>
</comment>
<keyword evidence="6 9" id="KW-1133">Transmembrane helix</keyword>
<sequence length="160" mass="17801">MKFFSFISRVIIALAYIAGAAVLVMMGITVIDVILRMLNTGITGAYDLVRACGVISVACGLPYLTAVKGHIAIEYFYHKSGKIQRIVLDIIIRTTSLVLFGILAWHTFKHGISLFSKGEVFPNLGLPVFWIPFVISLNSVLMMIVFIYHLIHPGKEYIKP</sequence>
<name>A0AAJ1MJM2_9SPIO</name>
<evidence type="ECO:0000256" key="4">
    <source>
        <dbReference type="ARBA" id="ARBA00022519"/>
    </source>
</evidence>
<evidence type="ECO:0000313" key="11">
    <source>
        <dbReference type="EMBL" id="MDC7226667.1"/>
    </source>
</evidence>
<gene>
    <name evidence="11" type="ORF">PQJ61_07870</name>
</gene>
<feature type="transmembrane region" description="Helical" evidence="9">
    <location>
        <begin position="86"/>
        <end position="108"/>
    </location>
</feature>
<keyword evidence="7 9" id="KW-0472">Membrane</keyword>
<comment type="similarity">
    <text evidence="8">Belongs to the TRAP transporter small permease family.</text>
</comment>
<evidence type="ECO:0000256" key="1">
    <source>
        <dbReference type="ARBA" id="ARBA00004429"/>
    </source>
</evidence>
<dbReference type="InterPro" id="IPR007387">
    <property type="entry name" value="TRAP_DctQ"/>
</dbReference>
<accession>A0AAJ1MJM2</accession>
<organism evidence="11 12">
    <name type="scientific">Candidatus Thalassospirochaeta sargassi</name>
    <dbReference type="NCBI Taxonomy" id="3119039"/>
    <lineage>
        <taxon>Bacteria</taxon>
        <taxon>Pseudomonadati</taxon>
        <taxon>Spirochaetota</taxon>
        <taxon>Spirochaetia</taxon>
        <taxon>Spirochaetales</taxon>
        <taxon>Spirochaetaceae</taxon>
        <taxon>Candidatus Thalassospirochaeta</taxon>
    </lineage>
</organism>
<keyword evidence="2" id="KW-0813">Transport</keyword>
<feature type="transmembrane region" description="Helical" evidence="9">
    <location>
        <begin position="128"/>
        <end position="151"/>
    </location>
</feature>
<feature type="domain" description="Tripartite ATP-independent periplasmic transporters DctQ component" evidence="10">
    <location>
        <begin position="25"/>
        <end position="152"/>
    </location>
</feature>